<feature type="domain" description="AB hydrolase-1" evidence="1">
    <location>
        <begin position="140"/>
        <end position="371"/>
    </location>
</feature>
<reference evidence="2 3" key="1">
    <citation type="submission" date="2017-04" db="EMBL/GenBank/DDBJ databases">
        <authorList>
            <person name="Afonso C.L."/>
            <person name="Miller P.J."/>
            <person name="Scott M.A."/>
            <person name="Spackman E."/>
            <person name="Goraichik I."/>
            <person name="Dimitrov K.M."/>
            <person name="Suarez D.L."/>
            <person name="Swayne D.E."/>
        </authorList>
    </citation>
    <scope>NUCLEOTIDE SEQUENCE [LARGE SCALE GENOMIC DNA]</scope>
    <source>
        <strain evidence="2 3">DSM 12816</strain>
    </source>
</reference>
<gene>
    <name evidence="2" type="ORF">SAMN02745168_2084</name>
</gene>
<dbReference type="InterPro" id="IPR000073">
    <property type="entry name" value="AB_hydrolase_1"/>
</dbReference>
<dbReference type="RefSeq" id="WP_084234963.1">
    <property type="nucleotide sequence ID" value="NZ_FWXW01000005.1"/>
</dbReference>
<dbReference type="STRING" id="1122930.SAMN02745168_2084"/>
<evidence type="ECO:0000313" key="3">
    <source>
        <dbReference type="Proteomes" id="UP000192790"/>
    </source>
</evidence>
<evidence type="ECO:0000259" key="1">
    <source>
        <dbReference type="Pfam" id="PF12697"/>
    </source>
</evidence>
<dbReference type="Pfam" id="PF12697">
    <property type="entry name" value="Abhydrolase_6"/>
    <property type="match status" value="1"/>
</dbReference>
<dbReference type="SUPFAM" id="SSF53474">
    <property type="entry name" value="alpha/beta-Hydrolases"/>
    <property type="match status" value="1"/>
</dbReference>
<dbReference type="Proteomes" id="UP000192790">
    <property type="component" value="Unassembled WGS sequence"/>
</dbReference>
<proteinExistence type="predicted"/>
<accession>A0A1W2BAC4</accession>
<keyword evidence="2" id="KW-0378">Hydrolase</keyword>
<organism evidence="2 3">
    <name type="scientific">Papillibacter cinnamivorans DSM 12816</name>
    <dbReference type="NCBI Taxonomy" id="1122930"/>
    <lineage>
        <taxon>Bacteria</taxon>
        <taxon>Bacillati</taxon>
        <taxon>Bacillota</taxon>
        <taxon>Clostridia</taxon>
        <taxon>Eubacteriales</taxon>
        <taxon>Oscillospiraceae</taxon>
        <taxon>Papillibacter</taxon>
    </lineage>
</organism>
<keyword evidence="3" id="KW-1185">Reference proteome</keyword>
<dbReference type="GO" id="GO:0016787">
    <property type="term" value="F:hydrolase activity"/>
    <property type="evidence" value="ECO:0007669"/>
    <property type="project" value="UniProtKB-KW"/>
</dbReference>
<protein>
    <submittedName>
        <fullName evidence="2">Lysophospholipase, alpha-beta hydrolase superfamily</fullName>
    </submittedName>
</protein>
<dbReference type="OrthoDB" id="9812921at2"/>
<dbReference type="EMBL" id="FWXW01000005">
    <property type="protein sequence ID" value="SMC69672.1"/>
    <property type="molecule type" value="Genomic_DNA"/>
</dbReference>
<dbReference type="InterPro" id="IPR029058">
    <property type="entry name" value="AB_hydrolase_fold"/>
</dbReference>
<dbReference type="Gene3D" id="3.40.50.1820">
    <property type="entry name" value="alpha/beta hydrolase"/>
    <property type="match status" value="1"/>
</dbReference>
<name>A0A1W2BAC4_9FIRM</name>
<sequence length="389" mass="44280">MNSKIQFHAGEYPLHENPNFNYQLNRTYNVSKGDLQEMKDLAGRIRGISDWETEMLNLAEKALSEGRTEPAIAYFRMAEFFMFDGNPQKLPTYGKSRELFYRFHAQWFGSGVLSLDSVPYETGFLPVIHAKPEGESKGSILLHGGYDSYMEEFFYSALYMRQAGYDVYLFEGPGQGAVLRLQKIPFTYKWELPVKALLDYYKLDRVTIIGISLGSILAPRAAAFEGRIDRVVAWSVGTSLLDLFFAVTPPNVRGVLETYLKEERAEELNALVGKLMEANSLLDWSLHHGMYNMGVKTPYEFLLAARNFQYRDVAGRVTQDVLVLGAEKDHLIPIQCYKEVIDDLKSVRSLTYRLFTEKEHAASHCSTGNPKLVLDTILSWISLMEGRVI</sequence>
<evidence type="ECO:0000313" key="2">
    <source>
        <dbReference type="EMBL" id="SMC69672.1"/>
    </source>
</evidence>
<dbReference type="AlphaFoldDB" id="A0A1W2BAC4"/>